<dbReference type="PANTHER" id="PTHR37318:SF1">
    <property type="entry name" value="BSL7504 PROTEIN"/>
    <property type="match status" value="1"/>
</dbReference>
<evidence type="ECO:0000313" key="2">
    <source>
        <dbReference type="EMBL" id="TWR27604.1"/>
    </source>
</evidence>
<protein>
    <submittedName>
        <fullName evidence="2">Transcriptional regulator</fullName>
    </submittedName>
</protein>
<dbReference type="Gene3D" id="1.10.10.10">
    <property type="entry name" value="Winged helix-like DNA-binding domain superfamily/Winged helix DNA-binding domain"/>
    <property type="match status" value="1"/>
</dbReference>
<keyword evidence="3" id="KW-1185">Reference proteome</keyword>
<reference evidence="2 3" key="1">
    <citation type="submission" date="2019-07" db="EMBL/GenBank/DDBJ databases">
        <authorList>
            <person name="Kim J."/>
        </authorList>
    </citation>
    <scope>NUCLEOTIDE SEQUENCE [LARGE SCALE GENOMIC DNA]</scope>
    <source>
        <strain evidence="3">dk17</strain>
    </source>
</reference>
<dbReference type="InterPro" id="IPR036390">
    <property type="entry name" value="WH_DNA-bd_sf"/>
</dbReference>
<dbReference type="AlphaFoldDB" id="A0A563U8F8"/>
<proteinExistence type="predicted"/>
<dbReference type="Pfam" id="PF13601">
    <property type="entry name" value="HTH_34"/>
    <property type="match status" value="1"/>
</dbReference>
<dbReference type="SUPFAM" id="SSF46785">
    <property type="entry name" value="Winged helix' DNA-binding domain"/>
    <property type="match status" value="1"/>
</dbReference>
<evidence type="ECO:0000259" key="1">
    <source>
        <dbReference type="Pfam" id="PF13601"/>
    </source>
</evidence>
<dbReference type="OrthoDB" id="9800369at2"/>
<name>A0A563U8F8_9SPHI</name>
<sequence length="126" mass="14344">MACCFGQLVLEYCILYTVRLCTLSTIVKVTLTNFDKAFENRIRLQIMSVLVANESYDFNSLKELLDVTDGNLASHLKALEKEEYITVNKSFLGRKPNTRYMASKTGMAAFKAHLQALENLIKQQKL</sequence>
<accession>A0A563U8F8</accession>
<gene>
    <name evidence="2" type="ORF">FPZ43_14140</name>
</gene>
<organism evidence="2 3">
    <name type="scientific">Mucilaginibacter pallidiroseus</name>
    <dbReference type="NCBI Taxonomy" id="2599295"/>
    <lineage>
        <taxon>Bacteria</taxon>
        <taxon>Pseudomonadati</taxon>
        <taxon>Bacteroidota</taxon>
        <taxon>Sphingobacteriia</taxon>
        <taxon>Sphingobacteriales</taxon>
        <taxon>Sphingobacteriaceae</taxon>
        <taxon>Mucilaginibacter</taxon>
    </lineage>
</organism>
<dbReference type="InterPro" id="IPR027395">
    <property type="entry name" value="WH_DNA-bd_dom"/>
</dbReference>
<evidence type="ECO:0000313" key="3">
    <source>
        <dbReference type="Proteomes" id="UP000320042"/>
    </source>
</evidence>
<feature type="domain" description="Winged helix DNA-binding" evidence="1">
    <location>
        <begin position="42"/>
        <end position="121"/>
    </location>
</feature>
<dbReference type="InterPro" id="IPR036388">
    <property type="entry name" value="WH-like_DNA-bd_sf"/>
</dbReference>
<dbReference type="EMBL" id="VOEJ01000006">
    <property type="protein sequence ID" value="TWR27604.1"/>
    <property type="molecule type" value="Genomic_DNA"/>
</dbReference>
<comment type="caution">
    <text evidence="2">The sequence shown here is derived from an EMBL/GenBank/DDBJ whole genome shotgun (WGS) entry which is preliminary data.</text>
</comment>
<dbReference type="Proteomes" id="UP000320042">
    <property type="component" value="Unassembled WGS sequence"/>
</dbReference>
<dbReference type="PANTHER" id="PTHR37318">
    <property type="entry name" value="BSL7504 PROTEIN"/>
    <property type="match status" value="1"/>
</dbReference>